<dbReference type="AlphaFoldDB" id="A0A556C5B8"/>
<name>A0A556C5B8_BREAU</name>
<dbReference type="Proteomes" id="UP000316406">
    <property type="component" value="Unassembled WGS sequence"/>
</dbReference>
<comment type="caution">
    <text evidence="1">The sequence shown here is derived from an EMBL/GenBank/DDBJ whole genome shotgun (WGS) entry which is preliminary data.</text>
</comment>
<keyword evidence="2" id="KW-1185">Reference proteome</keyword>
<proteinExistence type="predicted"/>
<gene>
    <name evidence="1" type="ORF">FO013_19465</name>
</gene>
<evidence type="ECO:0000313" key="1">
    <source>
        <dbReference type="EMBL" id="TSI12654.1"/>
    </source>
</evidence>
<sequence length="118" mass="13141">MSDHSIIIDMRYPQSSTFECKAPNGTPCHASWECECETIWGYRRLGGNPVHDTTMEGAEGLGNEIHVGYFDSTQCNLTEWHDNQDEAVEGTVRVDVKPVSEIDCVTFTATAARIEKDS</sequence>
<reference evidence="1 2" key="1">
    <citation type="submission" date="2019-07" db="EMBL/GenBank/DDBJ databases">
        <title>Draft genome sequence of Brevibacterium aurantiacum XU54 isolated from Xinjiang China.</title>
        <authorList>
            <person name="Xu X."/>
        </authorList>
    </citation>
    <scope>NUCLEOTIDE SEQUENCE [LARGE SCALE GENOMIC DNA]</scope>
    <source>
        <strain evidence="1 2">XU54</strain>
    </source>
</reference>
<organism evidence="1 2">
    <name type="scientific">Brevibacterium aurantiacum</name>
    <dbReference type="NCBI Taxonomy" id="273384"/>
    <lineage>
        <taxon>Bacteria</taxon>
        <taxon>Bacillati</taxon>
        <taxon>Actinomycetota</taxon>
        <taxon>Actinomycetes</taxon>
        <taxon>Micrococcales</taxon>
        <taxon>Brevibacteriaceae</taxon>
        <taxon>Brevibacterium</taxon>
    </lineage>
</organism>
<dbReference type="OrthoDB" id="9884528at2"/>
<dbReference type="RefSeq" id="WP_143924218.1">
    <property type="nucleotide sequence ID" value="NZ_VLTK01000015.1"/>
</dbReference>
<dbReference type="EMBL" id="VLTK01000015">
    <property type="protein sequence ID" value="TSI12654.1"/>
    <property type="molecule type" value="Genomic_DNA"/>
</dbReference>
<accession>A0A556C5B8</accession>
<protein>
    <submittedName>
        <fullName evidence="1">Uncharacterized protein</fullName>
    </submittedName>
</protein>
<evidence type="ECO:0000313" key="2">
    <source>
        <dbReference type="Proteomes" id="UP000316406"/>
    </source>
</evidence>